<feature type="transmembrane region" description="Helical" evidence="2">
    <location>
        <begin position="76"/>
        <end position="93"/>
    </location>
</feature>
<feature type="compositionally biased region" description="Basic and acidic residues" evidence="1">
    <location>
        <begin position="284"/>
        <end position="295"/>
    </location>
</feature>
<feature type="region of interest" description="Disordered" evidence="1">
    <location>
        <begin position="189"/>
        <end position="211"/>
    </location>
</feature>
<reference evidence="4" key="1">
    <citation type="journal article" date="2017" name="Nat. Ecol. Evol.">
        <title>Genome expansion and lineage-specific genetic innovations in the forest pathogenic fungi Armillaria.</title>
        <authorList>
            <person name="Sipos G."/>
            <person name="Prasanna A.N."/>
            <person name="Walter M.C."/>
            <person name="O'Connor E."/>
            <person name="Balint B."/>
            <person name="Krizsan K."/>
            <person name="Kiss B."/>
            <person name="Hess J."/>
            <person name="Varga T."/>
            <person name="Slot J."/>
            <person name="Riley R."/>
            <person name="Boka B."/>
            <person name="Rigling D."/>
            <person name="Barry K."/>
            <person name="Lee J."/>
            <person name="Mihaltcheva S."/>
            <person name="LaButti K."/>
            <person name="Lipzen A."/>
            <person name="Waldron R."/>
            <person name="Moloney N.M."/>
            <person name="Sperisen C."/>
            <person name="Kredics L."/>
            <person name="Vagvoelgyi C."/>
            <person name="Patrignani A."/>
            <person name="Fitzpatrick D."/>
            <person name="Nagy I."/>
            <person name="Doyle S."/>
            <person name="Anderson J.B."/>
            <person name="Grigoriev I.V."/>
            <person name="Gueldener U."/>
            <person name="Muensterkoetter M."/>
            <person name="Nagy L.G."/>
        </authorList>
    </citation>
    <scope>NUCLEOTIDE SEQUENCE [LARGE SCALE GENOMIC DNA]</scope>
    <source>
        <strain evidence="4">C18/9</strain>
    </source>
</reference>
<feature type="region of interest" description="Disordered" evidence="1">
    <location>
        <begin position="247"/>
        <end position="295"/>
    </location>
</feature>
<evidence type="ECO:0000256" key="1">
    <source>
        <dbReference type="SAM" id="MobiDB-lite"/>
    </source>
</evidence>
<evidence type="ECO:0000313" key="3">
    <source>
        <dbReference type="EMBL" id="SJK99945.1"/>
    </source>
</evidence>
<keyword evidence="2" id="KW-0812">Transmembrane</keyword>
<evidence type="ECO:0000313" key="4">
    <source>
        <dbReference type="Proteomes" id="UP000219338"/>
    </source>
</evidence>
<keyword evidence="2" id="KW-0472">Membrane</keyword>
<proteinExistence type="predicted"/>
<keyword evidence="4" id="KW-1185">Reference proteome</keyword>
<name>A0A284QTY8_ARMOS</name>
<dbReference type="Proteomes" id="UP000219338">
    <property type="component" value="Unassembled WGS sequence"/>
</dbReference>
<dbReference type="OrthoDB" id="3025365at2759"/>
<dbReference type="AlphaFoldDB" id="A0A284QTY8"/>
<dbReference type="EMBL" id="FUEG01000002">
    <property type="protein sequence ID" value="SJK99945.1"/>
    <property type="molecule type" value="Genomic_DNA"/>
</dbReference>
<protein>
    <submittedName>
        <fullName evidence="3">Uncharacterized protein</fullName>
    </submittedName>
</protein>
<evidence type="ECO:0000256" key="2">
    <source>
        <dbReference type="SAM" id="Phobius"/>
    </source>
</evidence>
<gene>
    <name evidence="3" type="ORF">ARMOST_03256</name>
</gene>
<organism evidence="3 4">
    <name type="scientific">Armillaria ostoyae</name>
    <name type="common">Armillaria root rot fungus</name>
    <dbReference type="NCBI Taxonomy" id="47428"/>
    <lineage>
        <taxon>Eukaryota</taxon>
        <taxon>Fungi</taxon>
        <taxon>Dikarya</taxon>
        <taxon>Basidiomycota</taxon>
        <taxon>Agaricomycotina</taxon>
        <taxon>Agaricomycetes</taxon>
        <taxon>Agaricomycetidae</taxon>
        <taxon>Agaricales</taxon>
        <taxon>Marasmiineae</taxon>
        <taxon>Physalacriaceae</taxon>
        <taxon>Armillaria</taxon>
    </lineage>
</organism>
<keyword evidence="2" id="KW-1133">Transmembrane helix</keyword>
<dbReference type="OMA" id="HVRTISY"/>
<dbReference type="STRING" id="47428.A0A284QTY8"/>
<accession>A0A284QTY8</accession>
<sequence length="295" mass="32695">MQAIRRPLSSIFKAQNTVTYGLSASRHADLQVPVHRQFTTFAPRSLRYASPAQNLRRVHVRTISYSSMPISIIREFRVPITVALIVAGAYWYVNYKLQELRRRARACLNDVQNTAIVIFNSAVDILKDVASRVSKFKFPNIPEAWRNNVQVTATNVFNSATDGLKVIRSRVPEAKTGLVKFVKNVFGRQKHKEGGGEGQGSEAERPQAPHNVVQDTVTNILKSATNDLKDVKSHVPEVKTGAVKFIKNVFGGQKHKSEGGGESEGSEGDQQSDKEPPTDAESEFVDKEDKPPSAQ</sequence>